<dbReference type="PANTHER" id="PTHR16124">
    <property type="entry name" value="MIS18-BINDING PROTEIN 1"/>
    <property type="match status" value="1"/>
</dbReference>
<dbReference type="PROSITE" id="PS50090">
    <property type="entry name" value="MYB_LIKE"/>
    <property type="match status" value="1"/>
</dbReference>
<dbReference type="EMBL" id="JAUPFM010000016">
    <property type="protein sequence ID" value="KAK2826041.1"/>
    <property type="molecule type" value="Genomic_DNA"/>
</dbReference>
<dbReference type="Gene3D" id="1.10.10.60">
    <property type="entry name" value="Homeodomain-like"/>
    <property type="match status" value="1"/>
</dbReference>
<comment type="caution">
    <text evidence="3">The sequence shown here is derived from an EMBL/GenBank/DDBJ whole genome shotgun (WGS) entry which is preliminary data.</text>
</comment>
<evidence type="ECO:0000256" key="1">
    <source>
        <dbReference type="SAM" id="MobiDB-lite"/>
    </source>
</evidence>
<protein>
    <recommendedName>
        <fullName evidence="2">Myb-like domain-containing protein</fullName>
    </recommendedName>
</protein>
<evidence type="ECO:0000313" key="4">
    <source>
        <dbReference type="Proteomes" id="UP001187415"/>
    </source>
</evidence>
<dbReference type="InterPro" id="IPR009057">
    <property type="entry name" value="Homeodomain-like_sf"/>
</dbReference>
<dbReference type="Proteomes" id="UP001187415">
    <property type="component" value="Unassembled WGS sequence"/>
</dbReference>
<name>A0AA88LX98_CHASR</name>
<dbReference type="InterPro" id="IPR015216">
    <property type="entry name" value="SANTA"/>
</dbReference>
<feature type="compositionally biased region" description="Polar residues" evidence="1">
    <location>
        <begin position="805"/>
        <end position="817"/>
    </location>
</feature>
<accession>A0AA88LX98</accession>
<feature type="compositionally biased region" description="Low complexity" evidence="1">
    <location>
        <begin position="541"/>
        <end position="551"/>
    </location>
</feature>
<dbReference type="Pfam" id="PF09133">
    <property type="entry name" value="SANTA"/>
    <property type="match status" value="1"/>
</dbReference>
<evidence type="ECO:0000313" key="3">
    <source>
        <dbReference type="EMBL" id="KAK2826041.1"/>
    </source>
</evidence>
<feature type="region of interest" description="Disordered" evidence="1">
    <location>
        <begin position="511"/>
        <end position="559"/>
    </location>
</feature>
<dbReference type="SUPFAM" id="SSF46689">
    <property type="entry name" value="Homeodomain-like"/>
    <property type="match status" value="1"/>
</dbReference>
<dbReference type="PANTHER" id="PTHR16124:SF3">
    <property type="entry name" value="MIS18-BINDING PROTEIN 1"/>
    <property type="match status" value="1"/>
</dbReference>
<dbReference type="InterPro" id="IPR039110">
    <property type="entry name" value="KNL2-like"/>
</dbReference>
<keyword evidence="4" id="KW-1185">Reference proteome</keyword>
<feature type="region of interest" description="Disordered" evidence="1">
    <location>
        <begin position="891"/>
        <end position="919"/>
    </location>
</feature>
<reference evidence="3" key="1">
    <citation type="submission" date="2023-07" db="EMBL/GenBank/DDBJ databases">
        <title>Chromosome-level Genome Assembly of Striped Snakehead (Channa striata).</title>
        <authorList>
            <person name="Liu H."/>
        </authorList>
    </citation>
    <scope>NUCLEOTIDE SEQUENCE</scope>
    <source>
        <strain evidence="3">Gz</strain>
        <tissue evidence="3">Muscle</tissue>
    </source>
</reference>
<dbReference type="SMART" id="SM00717">
    <property type="entry name" value="SANT"/>
    <property type="match status" value="1"/>
</dbReference>
<dbReference type="GO" id="GO:0000775">
    <property type="term" value="C:chromosome, centromeric region"/>
    <property type="evidence" value="ECO:0007669"/>
    <property type="project" value="TreeGrafter"/>
</dbReference>
<sequence length="1094" mass="123225">MASYHSLLQHTTSRSESPAKVFAKLKHRVQREAKADVLTDKDPACNVREKHGADFNSPRKTTQGLWMTHDLVENDGFSSYGNEVHSLTISPISSPQKTFTFSATDSKRVSKRLPGHAPISRHGHTPATGAFLQSTAASYPVCVSHREQIHTGLSHVKDLGGSKVTCRTPLKTQAVQNDCVRSVFEEECAPQDKVMSPAKVYSPMRKRLRKRKWEQEFSVSSSTKGIRNEDTSQSLKRKISPLLTDNIHNGVSDVQGPIFPLPRSTAEKRCSAITEDFPVMSPAKMFAFMKERESKREQQQVHSSTRQLFTGGYFGPSRDTPLSAAQNLDKMENFAFTGVTESVVPAKQSRAETTDKQCSSSGDVLVPAAQSQAVFFEDPLVLNSPRISIPKKHQAVIKCKKSPHSEKFPDESVIYLKQWFLRKTQKGLFVDGIHRDENIPWNSNIIVDRVTNSVLKTVSGRVYILVGKMKLGIDSGFPKWFLKKFVSGFPPNWKMLYEKFILEARDMETEKNNKGRNSIKKKKSEASSSNVSVKRDKQKSFNKSSSSPSDSSHTRQVSRSGRIIKPPLEYWKGGRVLLDAYMNVTIHECYDSSICIPEVTTTVSARKPQKPARVYLPCSEGRKNCQSASKEEVSVPLRKVKVPLRKRNRAKIDPEENPLNLPEPLVEANSSPEKRSVRKTSSGQRVPAKEKITLNDVPQKQSVPKKSSTRPSKKHTRDTGRLSVSHRKRTVTGSPESLTGNDRTLQQQLSADESFIKRKTRGKGEYRKRPGKSKPSHVSPSSQSTEISEESGIKLRKRTKIGDAAQTQRKCNKTSPATKRLAKSMQSTKNHKVNKHSTVVPQDEEEDEWTEAELIRLQQAVSHFPKHATGYWAKVARMVGTRSAAECHVQYTSQGTSQTPPKKAKKPKKEQEDVAKDQAADHPVISARVGTFKRKQQVRQFLEAMPKEDVDDIFTSAYMQSKRFEIPSMCPSDDHDFSVSDLEPVTPMSKLYPEVKTPQCLHITPGMMGSPNRNNDDKYVFQLQKRMKKNQFNVYKNDPSSKSFTPTPSVKRAIKRCGNTENDTFVVWEMFPGNECALMESEEEEEDFYFSDND</sequence>
<feature type="compositionally biased region" description="Polar residues" evidence="1">
    <location>
        <begin position="696"/>
        <end position="706"/>
    </location>
</feature>
<proteinExistence type="predicted"/>
<feature type="compositionally biased region" description="Basic residues" evidence="1">
    <location>
        <begin position="707"/>
        <end position="716"/>
    </location>
</feature>
<evidence type="ECO:0000259" key="2">
    <source>
        <dbReference type="PROSITE" id="PS50090"/>
    </source>
</evidence>
<gene>
    <name evidence="3" type="ORF">Q5P01_020255</name>
</gene>
<dbReference type="AlphaFoldDB" id="A0AA88LX98"/>
<feature type="compositionally biased region" description="Polar residues" evidence="1">
    <location>
        <begin position="731"/>
        <end position="751"/>
    </location>
</feature>
<feature type="domain" description="Myb-like" evidence="2">
    <location>
        <begin position="841"/>
        <end position="895"/>
    </location>
</feature>
<organism evidence="3 4">
    <name type="scientific">Channa striata</name>
    <name type="common">Snakehead murrel</name>
    <name type="synonym">Ophicephalus striatus</name>
    <dbReference type="NCBI Taxonomy" id="64152"/>
    <lineage>
        <taxon>Eukaryota</taxon>
        <taxon>Metazoa</taxon>
        <taxon>Chordata</taxon>
        <taxon>Craniata</taxon>
        <taxon>Vertebrata</taxon>
        <taxon>Euteleostomi</taxon>
        <taxon>Actinopterygii</taxon>
        <taxon>Neopterygii</taxon>
        <taxon>Teleostei</taxon>
        <taxon>Neoteleostei</taxon>
        <taxon>Acanthomorphata</taxon>
        <taxon>Anabantaria</taxon>
        <taxon>Anabantiformes</taxon>
        <taxon>Channoidei</taxon>
        <taxon>Channidae</taxon>
        <taxon>Channa</taxon>
    </lineage>
</organism>
<dbReference type="Pfam" id="PF00249">
    <property type="entry name" value="Myb_DNA-binding"/>
    <property type="match status" value="1"/>
</dbReference>
<feature type="compositionally biased region" description="Basic and acidic residues" evidence="1">
    <location>
        <begin position="909"/>
        <end position="919"/>
    </location>
</feature>
<dbReference type="InterPro" id="IPR001005">
    <property type="entry name" value="SANT/Myb"/>
</dbReference>
<feature type="region of interest" description="Disordered" evidence="1">
    <location>
        <begin position="646"/>
        <end position="846"/>
    </location>
</feature>